<reference evidence="1 2" key="1">
    <citation type="submission" date="2018-01" db="EMBL/GenBank/DDBJ databases">
        <title>A novel member of the phylum Bacteroidetes isolated from glacier ice.</title>
        <authorList>
            <person name="Liu Q."/>
            <person name="Xin Y.-H."/>
        </authorList>
    </citation>
    <scope>NUCLEOTIDE SEQUENCE [LARGE SCALE GENOMIC DNA]</scope>
    <source>
        <strain evidence="1 2">RB1R16</strain>
    </source>
</reference>
<accession>A0A2S7T1A8</accession>
<gene>
    <name evidence="1" type="ORF">CJD36_004390</name>
</gene>
<evidence type="ECO:0000313" key="1">
    <source>
        <dbReference type="EMBL" id="PQJ12989.1"/>
    </source>
</evidence>
<organism evidence="1 2">
    <name type="scientific">Flavipsychrobacter stenotrophus</name>
    <dbReference type="NCBI Taxonomy" id="2077091"/>
    <lineage>
        <taxon>Bacteria</taxon>
        <taxon>Pseudomonadati</taxon>
        <taxon>Bacteroidota</taxon>
        <taxon>Chitinophagia</taxon>
        <taxon>Chitinophagales</taxon>
        <taxon>Chitinophagaceae</taxon>
        <taxon>Flavipsychrobacter</taxon>
    </lineage>
</organism>
<dbReference type="Proteomes" id="UP000239872">
    <property type="component" value="Unassembled WGS sequence"/>
</dbReference>
<dbReference type="RefSeq" id="WP_105037873.1">
    <property type="nucleotide sequence ID" value="NZ_PPSL01000001.1"/>
</dbReference>
<comment type="caution">
    <text evidence="1">The sequence shown here is derived from an EMBL/GenBank/DDBJ whole genome shotgun (WGS) entry which is preliminary data.</text>
</comment>
<dbReference type="SUPFAM" id="SSF53098">
    <property type="entry name" value="Ribonuclease H-like"/>
    <property type="match status" value="1"/>
</dbReference>
<dbReference type="InterPro" id="IPR036397">
    <property type="entry name" value="RNaseH_sf"/>
</dbReference>
<sequence length="159" mass="18166">MAKALLGISPGTRIVGLAVIEEGELVKWKVKTFKAAWSSKKRKMILDAIDNICGNYNIHKIAIKKIDAQRSSPQLDRLIVAISKLSERNAIPIAEYSLSDLDYDKRSNARLTKGRLSEEVAARHPKLRYKLLRERGNRTEYYTKMFEAIAMAERCRDDE</sequence>
<dbReference type="GO" id="GO:0003676">
    <property type="term" value="F:nucleic acid binding"/>
    <property type="evidence" value="ECO:0007669"/>
    <property type="project" value="InterPro"/>
</dbReference>
<dbReference type="Gene3D" id="3.30.420.10">
    <property type="entry name" value="Ribonuclease H-like superfamily/Ribonuclease H"/>
    <property type="match status" value="1"/>
</dbReference>
<dbReference type="InterPro" id="IPR012337">
    <property type="entry name" value="RNaseH-like_sf"/>
</dbReference>
<dbReference type="OrthoDB" id="798490at2"/>
<keyword evidence="2" id="KW-1185">Reference proteome</keyword>
<proteinExistence type="predicted"/>
<evidence type="ECO:0008006" key="3">
    <source>
        <dbReference type="Google" id="ProtNLM"/>
    </source>
</evidence>
<evidence type="ECO:0000313" key="2">
    <source>
        <dbReference type="Proteomes" id="UP000239872"/>
    </source>
</evidence>
<dbReference type="AlphaFoldDB" id="A0A2S7T1A8"/>
<name>A0A2S7T1A8_9BACT</name>
<protein>
    <recommendedName>
        <fullName evidence="3">Holliday junction resolvase RuvC</fullName>
    </recommendedName>
</protein>
<dbReference type="EMBL" id="PPSL01000001">
    <property type="protein sequence ID" value="PQJ12989.1"/>
    <property type="molecule type" value="Genomic_DNA"/>
</dbReference>